<sequence>MKRMYWAALCALALGAQAAPALQRHHQKDALVYYSGEVVVSGQYLQDSSDELLGDTLCFTPDKATAGLIPREKGDTRSAWFCFDPQTKARSMLKLPAKPAKGQCGFKGTATLRIGHYVVNTEQSDVYDTAQLLQVVSSGKPQPVACPQ</sequence>
<feature type="signal peptide" evidence="1">
    <location>
        <begin position="1"/>
        <end position="18"/>
    </location>
</feature>
<comment type="caution">
    <text evidence="2">The sequence shown here is derived from an EMBL/GenBank/DDBJ whole genome shotgun (WGS) entry which is preliminary data.</text>
</comment>
<accession>A0A847RTG1</accession>
<proteinExistence type="predicted"/>
<feature type="chain" id="PRO_5033067887" evidence="1">
    <location>
        <begin position="19"/>
        <end position="148"/>
    </location>
</feature>
<keyword evidence="3" id="KW-1185">Reference proteome</keyword>
<keyword evidence="1" id="KW-0732">Signal</keyword>
<evidence type="ECO:0000313" key="3">
    <source>
        <dbReference type="Proteomes" id="UP000587991"/>
    </source>
</evidence>
<gene>
    <name evidence="2" type="ORF">HF682_04900</name>
</gene>
<reference evidence="2 3" key="1">
    <citation type="submission" date="2020-04" db="EMBL/GenBank/DDBJ databases">
        <title>Draft genome of Leeia sp. IMCC25680.</title>
        <authorList>
            <person name="Song J."/>
            <person name="Cho J.-C."/>
        </authorList>
    </citation>
    <scope>NUCLEOTIDE SEQUENCE [LARGE SCALE GENOMIC DNA]</scope>
    <source>
        <strain evidence="2 3">IMCC25680</strain>
    </source>
</reference>
<protein>
    <submittedName>
        <fullName evidence="2">Uncharacterized protein</fullName>
    </submittedName>
</protein>
<dbReference type="RefSeq" id="WP_168876103.1">
    <property type="nucleotide sequence ID" value="NZ_JABAIM010000001.1"/>
</dbReference>
<dbReference type="Proteomes" id="UP000587991">
    <property type="component" value="Unassembled WGS sequence"/>
</dbReference>
<dbReference type="EMBL" id="JABAIM010000001">
    <property type="protein sequence ID" value="NLR74490.1"/>
    <property type="molecule type" value="Genomic_DNA"/>
</dbReference>
<organism evidence="2 3">
    <name type="scientific">Leeia aquatica</name>
    <dbReference type="NCBI Taxonomy" id="2725557"/>
    <lineage>
        <taxon>Bacteria</taxon>
        <taxon>Pseudomonadati</taxon>
        <taxon>Pseudomonadota</taxon>
        <taxon>Betaproteobacteria</taxon>
        <taxon>Neisseriales</taxon>
        <taxon>Leeiaceae</taxon>
        <taxon>Leeia</taxon>
    </lineage>
</organism>
<evidence type="ECO:0000313" key="2">
    <source>
        <dbReference type="EMBL" id="NLR74490.1"/>
    </source>
</evidence>
<evidence type="ECO:0000256" key="1">
    <source>
        <dbReference type="SAM" id="SignalP"/>
    </source>
</evidence>
<name>A0A847RTG1_9NEIS</name>
<dbReference type="AlphaFoldDB" id="A0A847RTG1"/>